<name>A0A1C3E5Z2_9PLAN</name>
<accession>A0A1C3E5Z2</accession>
<feature type="transmembrane region" description="Helical" evidence="1">
    <location>
        <begin position="64"/>
        <end position="86"/>
    </location>
</feature>
<feature type="transmembrane region" description="Helical" evidence="1">
    <location>
        <begin position="37"/>
        <end position="57"/>
    </location>
</feature>
<dbReference type="OrthoDB" id="9780734at2"/>
<dbReference type="InterPro" id="IPR052041">
    <property type="entry name" value="Nucleic_acid_metab_PIN/TRAM"/>
</dbReference>
<dbReference type="SMART" id="SM00670">
    <property type="entry name" value="PINc"/>
    <property type="match status" value="1"/>
</dbReference>
<dbReference type="EMBL" id="LYDR01000152">
    <property type="protein sequence ID" value="ODA28623.1"/>
    <property type="molecule type" value="Genomic_DNA"/>
</dbReference>
<organism evidence="3 4">
    <name type="scientific">Planctopirus hydrillae</name>
    <dbReference type="NCBI Taxonomy" id="1841610"/>
    <lineage>
        <taxon>Bacteria</taxon>
        <taxon>Pseudomonadati</taxon>
        <taxon>Planctomycetota</taxon>
        <taxon>Planctomycetia</taxon>
        <taxon>Planctomycetales</taxon>
        <taxon>Planctomycetaceae</taxon>
        <taxon>Planctopirus</taxon>
    </lineage>
</organism>
<dbReference type="InterPro" id="IPR002716">
    <property type="entry name" value="PIN_dom"/>
</dbReference>
<comment type="caution">
    <text evidence="3">The sequence shown here is derived from an EMBL/GenBank/DDBJ whole genome shotgun (WGS) entry which is preliminary data.</text>
</comment>
<reference evidence="3 4" key="1">
    <citation type="submission" date="2016-05" db="EMBL/GenBank/DDBJ databases">
        <title>Genomic and physiological characterization of Planctopirus sp. isolated from fresh water lake.</title>
        <authorList>
            <person name="Subhash Y."/>
            <person name="Ramana C."/>
        </authorList>
    </citation>
    <scope>NUCLEOTIDE SEQUENCE [LARGE SCALE GENOMIC DNA]</scope>
    <source>
        <strain evidence="3 4">JC280</strain>
    </source>
</reference>
<dbReference type="PANTHER" id="PTHR11603">
    <property type="entry name" value="AAA FAMILY ATPASE"/>
    <property type="match status" value="1"/>
</dbReference>
<keyword evidence="1" id="KW-0812">Transmembrane</keyword>
<dbReference type="AlphaFoldDB" id="A0A1C3E5Z2"/>
<feature type="domain" description="PIN" evidence="2">
    <location>
        <begin position="139"/>
        <end position="248"/>
    </location>
</feature>
<keyword evidence="1" id="KW-0472">Membrane</keyword>
<dbReference type="Gene3D" id="3.40.50.1010">
    <property type="entry name" value="5'-nuclease"/>
    <property type="match status" value="1"/>
</dbReference>
<dbReference type="STRING" id="1841610.A6X21_13135"/>
<evidence type="ECO:0000313" key="3">
    <source>
        <dbReference type="EMBL" id="ODA28623.1"/>
    </source>
</evidence>
<feature type="transmembrane region" description="Helical" evidence="1">
    <location>
        <begin position="7"/>
        <end position="25"/>
    </location>
</feature>
<feature type="transmembrane region" description="Helical" evidence="1">
    <location>
        <begin position="98"/>
        <end position="116"/>
    </location>
</feature>
<keyword evidence="1" id="KW-1133">Transmembrane helix</keyword>
<keyword evidence="4" id="KW-1185">Reference proteome</keyword>
<evidence type="ECO:0000313" key="4">
    <source>
        <dbReference type="Proteomes" id="UP000094828"/>
    </source>
</evidence>
<dbReference type="CDD" id="cd09877">
    <property type="entry name" value="PIN_YacL-like"/>
    <property type="match status" value="1"/>
</dbReference>
<proteinExistence type="predicted"/>
<dbReference type="InterPro" id="IPR029060">
    <property type="entry name" value="PIN-like_dom_sf"/>
</dbReference>
<dbReference type="Pfam" id="PF13638">
    <property type="entry name" value="PIN_4"/>
    <property type="match status" value="1"/>
</dbReference>
<dbReference type="Proteomes" id="UP000094828">
    <property type="component" value="Unassembled WGS sequence"/>
</dbReference>
<sequence>MLLIIIRILYAVICAGAIASFVAPSSNPPSFIGDYPFLWFVGLMLFTQAFTLADLLIPRKRLDLISSIYFGLLIGVLLCYLLSVALEPLSLLPYVKSAVIGLGLIVLPYVCISLLLQTRNDFRFVIPYVEFVKEIKGGRPLVVDTSSLIDGRIADLAETKLFDTEMIVPSFVLEELQEIADSNDKLRRTRGRRGLDVLTRLQQNSKVDIRVEEVKEKNPEGLTVDQRIVGLAKQRGGRVLTNDFNLNKVASVQGVDVINLNDVANALRPRYLPGEQLRIKIIREGEAYGQGVGYLDDGTMVICEQGAAYLNRDIDVVVTSVLQNSAGRMIFGRMQGTPAPVPAKSV</sequence>
<gene>
    <name evidence="3" type="ORF">A6X21_13135</name>
</gene>
<evidence type="ECO:0000259" key="2">
    <source>
        <dbReference type="SMART" id="SM00670"/>
    </source>
</evidence>
<dbReference type="SUPFAM" id="SSF88723">
    <property type="entry name" value="PIN domain-like"/>
    <property type="match status" value="1"/>
</dbReference>
<dbReference type="PANTHER" id="PTHR11603:SF147">
    <property type="entry name" value="MEMBRANE PROTEIN"/>
    <property type="match status" value="1"/>
</dbReference>
<dbReference type="RefSeq" id="WP_068852050.1">
    <property type="nucleotide sequence ID" value="NZ_LYDR01000152.1"/>
</dbReference>
<protein>
    <submittedName>
        <fullName evidence="3">ATPase</fullName>
    </submittedName>
</protein>
<evidence type="ECO:0000256" key="1">
    <source>
        <dbReference type="SAM" id="Phobius"/>
    </source>
</evidence>